<proteinExistence type="predicted"/>
<dbReference type="EMBL" id="CP011125">
    <property type="protein sequence ID" value="AKF06093.1"/>
    <property type="molecule type" value="Genomic_DNA"/>
</dbReference>
<evidence type="ECO:0000256" key="1">
    <source>
        <dbReference type="SAM" id="Coils"/>
    </source>
</evidence>
<dbReference type="Proteomes" id="UP000034883">
    <property type="component" value="Chromosome"/>
</dbReference>
<feature type="coiled-coil region" evidence="1">
    <location>
        <begin position="20"/>
        <end position="47"/>
    </location>
</feature>
<keyword evidence="3" id="KW-1185">Reference proteome</keyword>
<dbReference type="RefSeq" id="WP_053233302.1">
    <property type="nucleotide sequence ID" value="NZ_CP011125.1"/>
</dbReference>
<accession>A0A0F6W2X2</accession>
<dbReference type="STRING" id="927083.DB32_003242"/>
<dbReference type="AlphaFoldDB" id="A0A0F6W2X2"/>
<evidence type="ECO:0000313" key="3">
    <source>
        <dbReference type="Proteomes" id="UP000034883"/>
    </source>
</evidence>
<name>A0A0F6W2X2_9BACT</name>
<organism evidence="2 3">
    <name type="scientific">Sandaracinus amylolyticus</name>
    <dbReference type="NCBI Taxonomy" id="927083"/>
    <lineage>
        <taxon>Bacteria</taxon>
        <taxon>Pseudomonadati</taxon>
        <taxon>Myxococcota</taxon>
        <taxon>Polyangia</taxon>
        <taxon>Polyangiales</taxon>
        <taxon>Sandaracinaceae</taxon>
        <taxon>Sandaracinus</taxon>
    </lineage>
</organism>
<sequence length="113" mass="11582">MSSPVDIAIGLGTALLPPLIEEIKAALEEGLDEKAATERALERMRAAALPAPVSAEIAARFAAARAALPDAQPAPRALSVASTRALQRLVAGGALSHQERAAIREALGDALGR</sequence>
<evidence type="ECO:0000313" key="2">
    <source>
        <dbReference type="EMBL" id="AKF06093.1"/>
    </source>
</evidence>
<gene>
    <name evidence="2" type="ORF">DB32_003242</name>
</gene>
<keyword evidence="1" id="KW-0175">Coiled coil</keyword>
<protein>
    <submittedName>
        <fullName evidence="2">Uncharacterized protein</fullName>
    </submittedName>
</protein>
<dbReference type="KEGG" id="samy:DB32_003242"/>
<reference evidence="2 3" key="1">
    <citation type="submission" date="2015-03" db="EMBL/GenBank/DDBJ databases">
        <title>Genome assembly of Sandaracinus amylolyticus DSM 53668.</title>
        <authorList>
            <person name="Sharma G."/>
            <person name="Subramanian S."/>
        </authorList>
    </citation>
    <scope>NUCLEOTIDE SEQUENCE [LARGE SCALE GENOMIC DNA]</scope>
    <source>
        <strain evidence="2 3">DSM 53668</strain>
    </source>
</reference>